<accession>A0ABS0YGC1</accession>
<gene>
    <name evidence="1" type="ORF">JFN91_14115</name>
</gene>
<keyword evidence="2" id="KW-1185">Reference proteome</keyword>
<reference evidence="1 2" key="1">
    <citation type="submission" date="2020-12" db="EMBL/GenBank/DDBJ databases">
        <title>Geomonas sp. Red421, isolated from paddy soil.</title>
        <authorList>
            <person name="Xu Z."/>
            <person name="Zhang Z."/>
            <person name="Masuda Y."/>
            <person name="Itoh H."/>
            <person name="Senoo K."/>
        </authorList>
    </citation>
    <scope>NUCLEOTIDE SEQUENCE [LARGE SCALE GENOMIC DNA]</scope>
    <source>
        <strain evidence="1 2">Red421</strain>
    </source>
</reference>
<sequence length="111" mass="13065">MNMDRDTQEALDALSLTARKKVIHAAQDMLALKLHQVKINLRRPNYPAFNDEVYNRLRPDFSRMWSEIQRSNYVGNKSAQTFATQLVEKYGPSIKPYALTFYKELLETKRR</sequence>
<evidence type="ECO:0000313" key="2">
    <source>
        <dbReference type="Proteomes" id="UP000614714"/>
    </source>
</evidence>
<dbReference type="EMBL" id="JAEMHL010000007">
    <property type="protein sequence ID" value="MBJ6751350.1"/>
    <property type="molecule type" value="Genomic_DNA"/>
</dbReference>
<dbReference type="Proteomes" id="UP000614714">
    <property type="component" value="Unassembled WGS sequence"/>
</dbReference>
<dbReference type="RefSeq" id="WP_199389826.1">
    <property type="nucleotide sequence ID" value="NZ_JAEMHL010000007.1"/>
</dbReference>
<evidence type="ECO:0000313" key="1">
    <source>
        <dbReference type="EMBL" id="MBJ6751350.1"/>
    </source>
</evidence>
<proteinExistence type="predicted"/>
<protein>
    <submittedName>
        <fullName evidence="1">Uncharacterized protein</fullName>
    </submittedName>
</protein>
<comment type="caution">
    <text evidence="1">The sequence shown here is derived from an EMBL/GenBank/DDBJ whole genome shotgun (WGS) entry which is preliminary data.</text>
</comment>
<organism evidence="1 2">
    <name type="scientific">Geomonas anaerohicana</name>
    <dbReference type="NCBI Taxonomy" id="2798583"/>
    <lineage>
        <taxon>Bacteria</taxon>
        <taxon>Pseudomonadati</taxon>
        <taxon>Thermodesulfobacteriota</taxon>
        <taxon>Desulfuromonadia</taxon>
        <taxon>Geobacterales</taxon>
        <taxon>Geobacteraceae</taxon>
        <taxon>Geomonas</taxon>
    </lineage>
</organism>
<name>A0ABS0YGC1_9BACT</name>